<dbReference type="PANTHER" id="PTHR12496">
    <property type="entry name" value="CGI-41 METHYLTRANSFERASE"/>
    <property type="match status" value="1"/>
</dbReference>
<dbReference type="VEuPathDB" id="VectorBase:LLONM1_005547"/>
<protein>
    <submittedName>
        <fullName evidence="1">Uncharacterized protein</fullName>
    </submittedName>
</protein>
<name>A0A1B0CN84_LUTLO</name>
<organism evidence="1 2">
    <name type="scientific">Lutzomyia longipalpis</name>
    <name type="common">Sand fly</name>
    <dbReference type="NCBI Taxonomy" id="7200"/>
    <lineage>
        <taxon>Eukaryota</taxon>
        <taxon>Metazoa</taxon>
        <taxon>Ecdysozoa</taxon>
        <taxon>Arthropoda</taxon>
        <taxon>Hexapoda</taxon>
        <taxon>Insecta</taxon>
        <taxon>Pterygota</taxon>
        <taxon>Neoptera</taxon>
        <taxon>Endopterygota</taxon>
        <taxon>Diptera</taxon>
        <taxon>Nematocera</taxon>
        <taxon>Psychodoidea</taxon>
        <taxon>Psychodidae</taxon>
        <taxon>Lutzomyia</taxon>
        <taxon>Lutzomyia</taxon>
    </lineage>
</organism>
<dbReference type="PANTHER" id="PTHR12496:SF0">
    <property type="entry name" value="METHYLTRANSFERASE DOMAIN-CONTAINING PROTEIN"/>
    <property type="match status" value="1"/>
</dbReference>
<evidence type="ECO:0000313" key="2">
    <source>
        <dbReference type="Proteomes" id="UP000092461"/>
    </source>
</evidence>
<sequence>MLNERFGYKILGIECDEERVKTARKRQEKFFPTSTGSVKFVKHFISISSWEFTADELQKAFHVDPATTPVALVGLHADVSEAFERTEVIQAAIVMPCCYHKMSIDRGKPLNFPLSGRLMDILGKIPAGDGIVCRPFLRLACQQPASRWKRMTEEEHKIHGKNMFQRAILDALTDEGQEVQRIKKCGERVTSSDDFVGAICGFEIRDSITGSIIPWSSEHRSKELCENVILLDRKLAVEEASKGFSCCLVKILDADTSPRCIVLIATKA</sequence>
<dbReference type="Proteomes" id="UP000092461">
    <property type="component" value="Unassembled WGS sequence"/>
</dbReference>
<keyword evidence="2" id="KW-1185">Reference proteome</keyword>
<dbReference type="VEuPathDB" id="VectorBase:LLOJ006168"/>
<dbReference type="InterPro" id="IPR052220">
    <property type="entry name" value="METTL25"/>
</dbReference>
<proteinExistence type="predicted"/>
<dbReference type="EMBL" id="AJWK01019894">
    <property type="status" value="NOT_ANNOTATED_CDS"/>
    <property type="molecule type" value="Genomic_DNA"/>
</dbReference>
<dbReference type="EnsemblMetazoa" id="LLOJ006168-RA">
    <property type="protein sequence ID" value="LLOJ006168-PA"/>
    <property type="gene ID" value="LLOJ006168"/>
</dbReference>
<evidence type="ECO:0000313" key="1">
    <source>
        <dbReference type="EnsemblMetazoa" id="LLOJ006168-PA"/>
    </source>
</evidence>
<reference evidence="1" key="1">
    <citation type="submission" date="2020-05" db="UniProtKB">
        <authorList>
            <consortium name="EnsemblMetazoa"/>
        </authorList>
    </citation>
    <scope>IDENTIFICATION</scope>
    <source>
        <strain evidence="1">Jacobina</strain>
    </source>
</reference>
<dbReference type="AlphaFoldDB" id="A0A1B0CN84"/>
<accession>A0A1B0CN84</accession>